<feature type="region of interest" description="Disordered" evidence="1">
    <location>
        <begin position="1"/>
        <end position="32"/>
    </location>
</feature>
<gene>
    <name evidence="2" type="ORF">SI7747_02002065</name>
</gene>
<evidence type="ECO:0000256" key="1">
    <source>
        <dbReference type="SAM" id="MobiDB-lite"/>
    </source>
</evidence>
<sequence>MIGFLPGRKRHGFRAGEAEGCMPKEFRPPPSAPSRYANYHTLGAVVCSPARRGEP</sequence>
<feature type="compositionally biased region" description="Basic and acidic residues" evidence="1">
    <location>
        <begin position="14"/>
        <end position="27"/>
    </location>
</feature>
<keyword evidence="3" id="KW-1185">Reference proteome</keyword>
<accession>A0A7I8IDR1</accession>
<protein>
    <submittedName>
        <fullName evidence="2">Uncharacterized protein</fullName>
    </submittedName>
</protein>
<dbReference type="PANTHER" id="PTHR36619:SF2">
    <property type="entry name" value="OS04G0208900 PROTEIN"/>
    <property type="match status" value="1"/>
</dbReference>
<dbReference type="Proteomes" id="UP001189122">
    <property type="component" value="Unassembled WGS sequence"/>
</dbReference>
<dbReference type="AlphaFoldDB" id="A0A7I8IDR1"/>
<organism evidence="2">
    <name type="scientific">Spirodela intermedia</name>
    <name type="common">Intermediate duckweed</name>
    <dbReference type="NCBI Taxonomy" id="51605"/>
    <lineage>
        <taxon>Eukaryota</taxon>
        <taxon>Viridiplantae</taxon>
        <taxon>Streptophyta</taxon>
        <taxon>Embryophyta</taxon>
        <taxon>Tracheophyta</taxon>
        <taxon>Spermatophyta</taxon>
        <taxon>Magnoliopsida</taxon>
        <taxon>Liliopsida</taxon>
        <taxon>Araceae</taxon>
        <taxon>Lemnoideae</taxon>
        <taxon>Spirodela</taxon>
    </lineage>
</organism>
<dbReference type="EMBL" id="LR743589">
    <property type="protein sequence ID" value="CAA2615819.1"/>
    <property type="molecule type" value="Genomic_DNA"/>
</dbReference>
<reference evidence="2 3" key="1">
    <citation type="submission" date="2019-12" db="EMBL/GenBank/DDBJ databases">
        <authorList>
            <person name="Scholz U."/>
            <person name="Mascher M."/>
            <person name="Fiebig A."/>
        </authorList>
    </citation>
    <scope>NUCLEOTIDE SEQUENCE</scope>
</reference>
<dbReference type="EMBL" id="CACRZD030000002">
    <property type="protein sequence ID" value="CAA6655525.1"/>
    <property type="molecule type" value="Genomic_DNA"/>
</dbReference>
<evidence type="ECO:0000313" key="2">
    <source>
        <dbReference type="EMBL" id="CAA2615819.1"/>
    </source>
</evidence>
<evidence type="ECO:0000313" key="3">
    <source>
        <dbReference type="Proteomes" id="UP001189122"/>
    </source>
</evidence>
<proteinExistence type="predicted"/>
<dbReference type="PANTHER" id="PTHR36619">
    <property type="entry name" value="OS04G0208900 PROTEIN"/>
    <property type="match status" value="1"/>
</dbReference>
<name>A0A7I8IDR1_SPIIN</name>